<evidence type="ECO:0000313" key="2">
    <source>
        <dbReference type="EMBL" id="EEF27148.1"/>
    </source>
</evidence>
<feature type="domain" description="(S)-ureidoglycine aminohydrolase cupin" evidence="1">
    <location>
        <begin position="18"/>
        <end position="90"/>
    </location>
</feature>
<dbReference type="InterPro" id="IPR008579">
    <property type="entry name" value="UGlyAH_Cupin_dom"/>
</dbReference>
<proteinExistence type="predicted"/>
<gene>
    <name evidence="2" type="ORF">RCOM_0217390</name>
</gene>
<dbReference type="PANTHER" id="PTHR33271:SF22">
    <property type="entry name" value="OS04G0445200 PROTEIN"/>
    <property type="match status" value="1"/>
</dbReference>
<dbReference type="CDD" id="cd02227">
    <property type="entry name" value="cupin_TM1112-like"/>
    <property type="match status" value="1"/>
</dbReference>
<sequence>VEMSKIVVEHAPSPERLKDLGVNGWPVWSKEVSTFPWTYGEQEVAYILEGEVTVTPEGGAPVSFGKGDLVTFPSGMSCMWDVRKALRKHYRFG</sequence>
<dbReference type="InterPro" id="IPR011051">
    <property type="entry name" value="RmlC_Cupin_sf"/>
</dbReference>
<dbReference type="Pfam" id="PF05899">
    <property type="entry name" value="Cupin_3"/>
    <property type="match status" value="1"/>
</dbReference>
<dbReference type="Gene3D" id="2.60.120.10">
    <property type="entry name" value="Jelly Rolls"/>
    <property type="match status" value="1"/>
</dbReference>
<dbReference type="PANTHER" id="PTHR33271">
    <property type="entry name" value="OS04G0445200 PROTEIN"/>
    <property type="match status" value="1"/>
</dbReference>
<feature type="non-terminal residue" evidence="2">
    <location>
        <position position="1"/>
    </location>
</feature>
<name>B9TAG7_RICCO</name>
<organism evidence="2 3">
    <name type="scientific">Ricinus communis</name>
    <name type="common">Castor bean</name>
    <dbReference type="NCBI Taxonomy" id="3988"/>
    <lineage>
        <taxon>Eukaryota</taxon>
        <taxon>Viridiplantae</taxon>
        <taxon>Streptophyta</taxon>
        <taxon>Embryophyta</taxon>
        <taxon>Tracheophyta</taxon>
        <taxon>Spermatophyta</taxon>
        <taxon>Magnoliopsida</taxon>
        <taxon>eudicotyledons</taxon>
        <taxon>Gunneridae</taxon>
        <taxon>Pentapetalae</taxon>
        <taxon>rosids</taxon>
        <taxon>fabids</taxon>
        <taxon>Malpighiales</taxon>
        <taxon>Euphorbiaceae</taxon>
        <taxon>Acalyphoideae</taxon>
        <taxon>Acalypheae</taxon>
        <taxon>Ricinus</taxon>
    </lineage>
</organism>
<reference evidence="3" key="1">
    <citation type="journal article" date="2010" name="Nat. Biotechnol.">
        <title>Draft genome sequence of the oilseed species Ricinus communis.</title>
        <authorList>
            <person name="Chan A.P."/>
            <person name="Crabtree J."/>
            <person name="Zhao Q."/>
            <person name="Lorenzi H."/>
            <person name="Orvis J."/>
            <person name="Puiu D."/>
            <person name="Melake-Berhan A."/>
            <person name="Jones K.M."/>
            <person name="Redman J."/>
            <person name="Chen G."/>
            <person name="Cahoon E.B."/>
            <person name="Gedil M."/>
            <person name="Stanke M."/>
            <person name="Haas B.J."/>
            <person name="Wortman J.R."/>
            <person name="Fraser-Liggett C.M."/>
            <person name="Ravel J."/>
            <person name="Rabinowicz P.D."/>
        </authorList>
    </citation>
    <scope>NUCLEOTIDE SEQUENCE [LARGE SCALE GENOMIC DNA]</scope>
    <source>
        <strain evidence="3">cv. Hale</strain>
    </source>
</reference>
<accession>B9TAG7</accession>
<dbReference type="Proteomes" id="UP000008311">
    <property type="component" value="Unassembled WGS sequence"/>
</dbReference>
<dbReference type="AlphaFoldDB" id="B9TAG7"/>
<protein>
    <recommendedName>
        <fullName evidence="1">(S)-ureidoglycine aminohydrolase cupin domain-containing protein</fullName>
    </recommendedName>
</protein>
<evidence type="ECO:0000259" key="1">
    <source>
        <dbReference type="Pfam" id="PF05899"/>
    </source>
</evidence>
<keyword evidence="3" id="KW-1185">Reference proteome</keyword>
<dbReference type="InterPro" id="IPR014710">
    <property type="entry name" value="RmlC-like_jellyroll"/>
</dbReference>
<evidence type="ECO:0000313" key="3">
    <source>
        <dbReference type="Proteomes" id="UP000008311"/>
    </source>
</evidence>
<dbReference type="SUPFAM" id="SSF51182">
    <property type="entry name" value="RmlC-like cupins"/>
    <property type="match status" value="1"/>
</dbReference>
<dbReference type="EMBL" id="EQ975746">
    <property type="protein sequence ID" value="EEF27148.1"/>
    <property type="molecule type" value="Genomic_DNA"/>
</dbReference>
<dbReference type="InParanoid" id="B9TAG7"/>
<dbReference type="eggNOG" id="ENOG502S172">
    <property type="taxonomic scope" value="Eukaryota"/>
</dbReference>